<dbReference type="PANTHER" id="PTHR47359">
    <property type="entry name" value="PEPTIDOGLYCAN DL-ENDOPEPTIDASE CWLO"/>
    <property type="match status" value="1"/>
</dbReference>
<feature type="compositionally biased region" description="Low complexity" evidence="5">
    <location>
        <begin position="140"/>
        <end position="170"/>
    </location>
</feature>
<feature type="compositionally biased region" description="Basic and acidic residues" evidence="5">
    <location>
        <begin position="1"/>
        <end position="15"/>
    </location>
</feature>
<dbReference type="InterPro" id="IPR051794">
    <property type="entry name" value="PG_Endopeptidase_C40"/>
</dbReference>
<protein>
    <submittedName>
        <fullName evidence="7">C40 family peptidase</fullName>
    </submittedName>
</protein>
<evidence type="ECO:0000256" key="1">
    <source>
        <dbReference type="ARBA" id="ARBA00007074"/>
    </source>
</evidence>
<dbReference type="AlphaFoldDB" id="A0AB39QFF5"/>
<name>A0AB39QFF5_9ACTN</name>
<dbReference type="InterPro" id="IPR038765">
    <property type="entry name" value="Papain-like_cys_pep_sf"/>
</dbReference>
<dbReference type="SUPFAM" id="SSF54001">
    <property type="entry name" value="Cysteine proteinases"/>
    <property type="match status" value="1"/>
</dbReference>
<evidence type="ECO:0000256" key="5">
    <source>
        <dbReference type="SAM" id="MobiDB-lite"/>
    </source>
</evidence>
<keyword evidence="3" id="KW-0378">Hydrolase</keyword>
<comment type="similarity">
    <text evidence="1">Belongs to the peptidase C40 family.</text>
</comment>
<feature type="compositionally biased region" description="Pro residues" evidence="5">
    <location>
        <begin position="209"/>
        <end position="220"/>
    </location>
</feature>
<feature type="compositionally biased region" description="Polar residues" evidence="5">
    <location>
        <begin position="21"/>
        <end position="30"/>
    </location>
</feature>
<dbReference type="RefSeq" id="WP_369220931.1">
    <property type="nucleotide sequence ID" value="NZ_CP163441.1"/>
</dbReference>
<dbReference type="EMBL" id="CP163441">
    <property type="protein sequence ID" value="XDQ41237.1"/>
    <property type="molecule type" value="Genomic_DNA"/>
</dbReference>
<dbReference type="Gene3D" id="3.90.1720.10">
    <property type="entry name" value="endopeptidase domain like (from Nostoc punctiforme)"/>
    <property type="match status" value="1"/>
</dbReference>
<feature type="region of interest" description="Disordered" evidence="5">
    <location>
        <begin position="106"/>
        <end position="184"/>
    </location>
</feature>
<keyword evidence="4" id="KW-0788">Thiol protease</keyword>
<sequence length="714" mass="71702">MAPESRDEVRQRIDSLYDQAENATGNYNATRASSGGSRSRGVPLFKRPRRDDPGLDNIAREWFEGARAKLGPSVPAALPSDRMPERTGPRRPVSAMAADLLAQLEDSGPSRLELTAGPSAQSEIEVVREVPARPRPELTAGPAAALPAGSAGPVGAPRALPAAAPQRPTPGASKTKNQLKLAKAREVLSQRTGQRAIAALEPAQVPVSQPAPPASSPWPTPQAQVPAGQWQAPAVGIPSQRTGSGSFRTDALAATRALPAVTETGGIPIVSPSDTGTFRIVTPGGADNARSRASADSNGFRVMTPGNADTTPNQPPADSNGFRVMTPGGSGGGTYQSASPMDAGGAQALAPTLGDTGSFRIMTPGATGSFPMPTPADSGTFPAADAMSTSVFPAAAPANPDVFPTAAPTNSGAFPTAAPAAAPAPMDAGGFRVMSPNAPVAYAEVPQTAADTAYATGAYPYATAAPAAPAPMAPTPPAASYAAAPAADTAGAYAAGMQPANALYAYAGAATPTAMTPPAAAMPAPAPMAAPMPAAMPAQPEAMMAAPAPAMAMPTVAPVVTAPLPTTPLPTAPAQFAAPTPSAPAPAPTPGAFAEPGKAMKALAFAREQIGRPCVWGAAGPGAYDCSSLMQAAWRAAGVTLPRTAQEQSMAGTPMPLAAVEPGDLIFFFDDDSHVGIYAGGGTMVHAPSPGALIREESIYNAGESAIHRVIRPA</sequence>
<dbReference type="PROSITE" id="PS51935">
    <property type="entry name" value="NLPC_P60"/>
    <property type="match status" value="1"/>
</dbReference>
<feature type="region of interest" description="Disordered" evidence="5">
    <location>
        <begin position="69"/>
        <end position="92"/>
    </location>
</feature>
<feature type="region of interest" description="Disordered" evidence="5">
    <location>
        <begin position="1"/>
        <end position="56"/>
    </location>
</feature>
<keyword evidence="2" id="KW-0645">Protease</keyword>
<dbReference type="Pfam" id="PF00877">
    <property type="entry name" value="NLPC_P60"/>
    <property type="match status" value="1"/>
</dbReference>
<dbReference type="PANTHER" id="PTHR47359:SF3">
    <property type="entry name" value="NLP_P60 DOMAIN-CONTAINING PROTEIN-RELATED"/>
    <property type="match status" value="1"/>
</dbReference>
<organism evidence="7">
    <name type="scientific">Streptomyces sp. R39</name>
    <dbReference type="NCBI Taxonomy" id="3238631"/>
    <lineage>
        <taxon>Bacteria</taxon>
        <taxon>Bacillati</taxon>
        <taxon>Actinomycetota</taxon>
        <taxon>Actinomycetes</taxon>
        <taxon>Kitasatosporales</taxon>
        <taxon>Streptomycetaceae</taxon>
        <taxon>Streptomyces</taxon>
    </lineage>
</organism>
<feature type="compositionally biased region" description="Basic and acidic residues" evidence="5">
    <location>
        <begin position="125"/>
        <end position="136"/>
    </location>
</feature>
<feature type="compositionally biased region" description="Low complexity" evidence="5">
    <location>
        <begin position="31"/>
        <end position="41"/>
    </location>
</feature>
<reference evidence="7" key="1">
    <citation type="submission" date="2024-07" db="EMBL/GenBank/DDBJ databases">
        <authorList>
            <person name="Yu S.T."/>
        </authorList>
    </citation>
    <scope>NUCLEOTIDE SEQUENCE</scope>
    <source>
        <strain evidence="7">R39</strain>
    </source>
</reference>
<evidence type="ECO:0000256" key="2">
    <source>
        <dbReference type="ARBA" id="ARBA00022670"/>
    </source>
</evidence>
<gene>
    <name evidence="7" type="ORF">AB5J52_02545</name>
</gene>
<evidence type="ECO:0000313" key="7">
    <source>
        <dbReference type="EMBL" id="XDQ41237.1"/>
    </source>
</evidence>
<evidence type="ECO:0000259" key="6">
    <source>
        <dbReference type="PROSITE" id="PS51935"/>
    </source>
</evidence>
<accession>A0AB39QFF5</accession>
<dbReference type="InterPro" id="IPR000064">
    <property type="entry name" value="NLP_P60_dom"/>
</dbReference>
<dbReference type="GO" id="GO:0006508">
    <property type="term" value="P:proteolysis"/>
    <property type="evidence" value="ECO:0007669"/>
    <property type="project" value="UniProtKB-KW"/>
</dbReference>
<feature type="domain" description="NlpC/P60" evidence="6">
    <location>
        <begin position="596"/>
        <end position="714"/>
    </location>
</feature>
<evidence type="ECO:0000256" key="4">
    <source>
        <dbReference type="ARBA" id="ARBA00022807"/>
    </source>
</evidence>
<proteinExistence type="inferred from homology"/>
<dbReference type="GO" id="GO:0008234">
    <property type="term" value="F:cysteine-type peptidase activity"/>
    <property type="evidence" value="ECO:0007669"/>
    <property type="project" value="UniProtKB-KW"/>
</dbReference>
<feature type="region of interest" description="Disordered" evidence="5">
    <location>
        <begin position="203"/>
        <end position="225"/>
    </location>
</feature>
<evidence type="ECO:0000256" key="3">
    <source>
        <dbReference type="ARBA" id="ARBA00022801"/>
    </source>
</evidence>